<dbReference type="SUPFAM" id="SSF49899">
    <property type="entry name" value="Concanavalin A-like lectins/glucanases"/>
    <property type="match status" value="1"/>
</dbReference>
<dbReference type="Pfam" id="PF13385">
    <property type="entry name" value="Laminin_G_3"/>
    <property type="match status" value="1"/>
</dbReference>
<dbReference type="CDD" id="cd08983">
    <property type="entry name" value="GH43_Bt3655-like"/>
    <property type="match status" value="1"/>
</dbReference>
<evidence type="ECO:0000313" key="10">
    <source>
        <dbReference type="Proteomes" id="UP000010433"/>
    </source>
</evidence>
<name>L1N7V6_9BACT</name>
<feature type="site" description="Important for catalytic activity, responsible for pKa modulation of the active site Glu and correct orientation of both the proton donor and substrate" evidence="6">
    <location>
        <position position="999"/>
    </location>
</feature>
<sequence length="1238" mass="136767">MDMKRLFFTLLSALTMGALLWATNGWMGQSGNKKSGRNSYQTGQTGNKAVRVSKKATHGSDKVMRAGVKMMQTNNKVVRYDFTKLADVSGVYTGTLQSGAVLTTYASLPVLALGSDNGYMDLGSELGNYISTLQNYTVSVNVFIPETTDIMGNGNFVWCFSKTSDTGYLFLSAKDTRFAISETNYRGEQAVGKGEALPKGKWLNVVYMQSGSVARVFVDKLPKTGTVTLNPKTLGHTPNNYLGKSCYQGDAYLKGAMYNDLRIYNYNISAAELNALQTNITTLNMYADSVRNAKLIAGFRLPKTEALMEDIVLPKTYAGVATIRWKTSDAYVITEEGHVTRPPHGSAKAVATLTAYIEAGAAKDTLTFEVSVLPEFSDAETLAYDVRELKLNGKLHNLYDDLSLPSVGTLGSVITWKSSDENYLSNVGKVRKYAANEKKHVVLTATLLRGKYSATKTFDVYLHQEEPYTNYLFVYFPSNKDENIYYALSDDGYNYTPLNNGQRILSSDTTSMMKGLRDPHILRAPDGTFYMVATDMKSDLGWSSNRGLVLMKSRDLIHWTHSVVHFPTKYAGTNFANVTRVWAPETIWDANYVNADGTKGRCMVYFSLLTNDGTIPYDKDYYCYANDNFTDLLGAPTFFFDRGSATIDMNIVYNESDSLYHGFYKNEGSGGICKVTAKCLTPAAGEAPGTQWSNPSGTLQQTTAAVEGAGVFKLINQDKWILMYDCYSNGYYQFCSSDDLSKFTFVKNTLTSGAFTPRHGTVIPITREETEALLAAFPTTGLTAALKGADNVNIDQNNLKITADRIFIPVARETDISRFDPQFRVSTGTKVSPIGAQDFSSGAVTYTLTNGSQVKTYRVVVEVNANPVLPSFHADPEVLLSRKTGRFYIYPTTDGYPGWGGYSFNVFSSPNLVDFTDEGTFLNLSAHKDVEWASGNAWAPSIEEKWIDGKWKYYFYFSGHNPVLNKKTLGVAVSESPTGPFVASSKPLFTSSNAGQMIDSDVFTDPVSGQSYLYYGNGKLCYRLLSDDMMSVKGNEYTITPIGGTLSDYAFREGVHVFYRNGIYYFMWSVDDTGSANYHVAYGTSTSPVGPITIAEQPVVLIQDPTNEIYGTGHHSVVNVPGSDDWYIVYHRINKNYLHNGPGTHREVCVDKLTFDESGHINKVAPTRKGIDPVDMDDFIRQITDVNTINNADATAVSIAYYTVDGIKLGSSEPDKAGLYIRRELLSNGLVRSFKMLK</sequence>
<comment type="similarity">
    <text evidence="1">Belongs to the glycosyl hydrolase 43 family.</text>
</comment>
<dbReference type="Gene3D" id="2.60.40.2340">
    <property type="match status" value="1"/>
</dbReference>
<feature type="domain" description="Atrophied bacterial Ig" evidence="8">
    <location>
        <begin position="395"/>
        <end position="463"/>
    </location>
</feature>
<reference evidence="9 10" key="1">
    <citation type="submission" date="2012-05" db="EMBL/GenBank/DDBJ databases">
        <authorList>
            <person name="Weinstock G."/>
            <person name="Sodergren E."/>
            <person name="Lobos E.A."/>
            <person name="Fulton L."/>
            <person name="Fulton R."/>
            <person name="Courtney L."/>
            <person name="Fronick C."/>
            <person name="O'Laughlin M."/>
            <person name="Godfrey J."/>
            <person name="Wilson R.M."/>
            <person name="Miner T."/>
            <person name="Farmer C."/>
            <person name="Delehaunty K."/>
            <person name="Cordes M."/>
            <person name="Minx P."/>
            <person name="Tomlinson C."/>
            <person name="Chen J."/>
            <person name="Wollam A."/>
            <person name="Pepin K.H."/>
            <person name="Bhonagiri V."/>
            <person name="Zhang X."/>
            <person name="Suruliraj S."/>
            <person name="Warren W."/>
            <person name="Mitreva M."/>
            <person name="Mardis E.R."/>
            <person name="Wilson R.K."/>
        </authorList>
    </citation>
    <scope>NUCLEOTIDE SEQUENCE [LARGE SCALE GENOMIC DNA]</scope>
    <source>
        <strain evidence="9 10">F0055</strain>
    </source>
</reference>
<gene>
    <name evidence="9" type="ORF">HMPREF9151_01623</name>
</gene>
<evidence type="ECO:0000256" key="3">
    <source>
        <dbReference type="ARBA" id="ARBA00022801"/>
    </source>
</evidence>
<dbReference type="PANTHER" id="PTHR43772">
    <property type="entry name" value="ENDO-1,4-BETA-XYLANASE"/>
    <property type="match status" value="1"/>
</dbReference>
<evidence type="ECO:0000256" key="7">
    <source>
        <dbReference type="SAM" id="MobiDB-lite"/>
    </source>
</evidence>
<keyword evidence="3 9" id="KW-0378">Hydrolase</keyword>
<keyword evidence="2" id="KW-0624">Polysaccharide degradation</keyword>
<dbReference type="GO" id="GO:0004553">
    <property type="term" value="F:hydrolase activity, hydrolyzing O-glycosyl compounds"/>
    <property type="evidence" value="ECO:0007669"/>
    <property type="project" value="InterPro"/>
</dbReference>
<evidence type="ECO:0000313" key="9">
    <source>
        <dbReference type="EMBL" id="EKX99603.1"/>
    </source>
</evidence>
<dbReference type="Pfam" id="PF20578">
    <property type="entry name" value="aBig_2"/>
    <property type="match status" value="2"/>
</dbReference>
<keyword evidence="4" id="KW-0119">Carbohydrate metabolism</keyword>
<dbReference type="Proteomes" id="UP000010433">
    <property type="component" value="Unassembled WGS sequence"/>
</dbReference>
<proteinExistence type="inferred from homology"/>
<dbReference type="AlphaFoldDB" id="L1N7V6"/>
<dbReference type="InterPro" id="IPR046780">
    <property type="entry name" value="aBig_2"/>
</dbReference>
<dbReference type="OrthoDB" id="9763933at2"/>
<dbReference type="GO" id="GO:0045493">
    <property type="term" value="P:xylan catabolic process"/>
    <property type="evidence" value="ECO:0007669"/>
    <property type="project" value="UniProtKB-KW"/>
</dbReference>
<dbReference type="PATRIC" id="fig|1127699.3.peg.1498"/>
<keyword evidence="2" id="KW-0858">Xylan degradation</keyword>
<dbReference type="CDD" id="cd18828">
    <property type="entry name" value="GH43_BT3675-like"/>
    <property type="match status" value="1"/>
</dbReference>
<accession>L1N7V6</accession>
<dbReference type="InterPro" id="IPR052176">
    <property type="entry name" value="Glycosyl_Hydrlase_43_Enz"/>
</dbReference>
<evidence type="ECO:0000256" key="5">
    <source>
        <dbReference type="ARBA" id="ARBA00023295"/>
    </source>
</evidence>
<dbReference type="Gene3D" id="2.60.120.200">
    <property type="match status" value="1"/>
</dbReference>
<dbReference type="SUPFAM" id="SSF75005">
    <property type="entry name" value="Arabinanase/levansucrase/invertase"/>
    <property type="match status" value="3"/>
</dbReference>
<dbReference type="Pfam" id="PF04616">
    <property type="entry name" value="Glyco_hydro_43"/>
    <property type="match status" value="1"/>
</dbReference>
<feature type="domain" description="Atrophied bacterial Ig" evidence="8">
    <location>
        <begin position="303"/>
        <end position="374"/>
    </location>
</feature>
<dbReference type="InterPro" id="IPR013320">
    <property type="entry name" value="ConA-like_dom_sf"/>
</dbReference>
<evidence type="ECO:0000256" key="1">
    <source>
        <dbReference type="ARBA" id="ARBA00009865"/>
    </source>
</evidence>
<organism evidence="9 10">
    <name type="scientific">Hoylesella saccharolytica F0055</name>
    <dbReference type="NCBI Taxonomy" id="1127699"/>
    <lineage>
        <taxon>Bacteria</taxon>
        <taxon>Pseudomonadati</taxon>
        <taxon>Bacteroidota</taxon>
        <taxon>Bacteroidia</taxon>
        <taxon>Bacteroidales</taxon>
        <taxon>Prevotellaceae</taxon>
        <taxon>Hoylesella</taxon>
    </lineage>
</organism>
<comment type="caution">
    <text evidence="9">The sequence shown here is derived from an EMBL/GenBank/DDBJ whole genome shotgun (WGS) entry which is preliminary data.</text>
</comment>
<dbReference type="EMBL" id="AMEP01000099">
    <property type="protein sequence ID" value="EKX99603.1"/>
    <property type="molecule type" value="Genomic_DNA"/>
</dbReference>
<evidence type="ECO:0000259" key="8">
    <source>
        <dbReference type="Pfam" id="PF20578"/>
    </source>
</evidence>
<dbReference type="PANTHER" id="PTHR43772:SF2">
    <property type="entry name" value="PUTATIVE (AFU_ORTHOLOGUE AFUA_2G04480)-RELATED"/>
    <property type="match status" value="1"/>
</dbReference>
<keyword evidence="10" id="KW-1185">Reference proteome</keyword>
<dbReference type="HOGENOM" id="CLU_252127_0_0_10"/>
<feature type="compositionally biased region" description="Polar residues" evidence="7">
    <location>
        <begin position="30"/>
        <end position="47"/>
    </location>
</feature>
<dbReference type="InterPro" id="IPR006710">
    <property type="entry name" value="Glyco_hydro_43"/>
</dbReference>
<evidence type="ECO:0000256" key="4">
    <source>
        <dbReference type="ARBA" id="ARBA00023277"/>
    </source>
</evidence>
<keyword evidence="5" id="KW-0326">Glycosidase</keyword>
<evidence type="ECO:0000256" key="6">
    <source>
        <dbReference type="PIRSR" id="PIRSR606710-2"/>
    </source>
</evidence>
<dbReference type="Gene3D" id="2.115.10.20">
    <property type="entry name" value="Glycosyl hydrolase domain, family 43"/>
    <property type="match status" value="2"/>
</dbReference>
<feature type="region of interest" description="Disordered" evidence="7">
    <location>
        <begin position="30"/>
        <end position="58"/>
    </location>
</feature>
<evidence type="ECO:0000256" key="2">
    <source>
        <dbReference type="ARBA" id="ARBA00022651"/>
    </source>
</evidence>
<dbReference type="STRING" id="1127699.HMPREF9151_01623"/>
<dbReference type="InterPro" id="IPR023296">
    <property type="entry name" value="Glyco_hydro_beta-prop_sf"/>
</dbReference>
<protein>
    <submittedName>
        <fullName evidence="9">Glycosyl hydrolase, family 43</fullName>
    </submittedName>
</protein>